<keyword evidence="11 15" id="KW-0255">Endonuclease</keyword>
<dbReference type="GO" id="GO:0004525">
    <property type="term" value="F:ribonuclease III activity"/>
    <property type="evidence" value="ECO:0007669"/>
    <property type="project" value="UniProtKB-UniRule"/>
</dbReference>
<dbReference type="GO" id="GO:0042802">
    <property type="term" value="F:identical protein binding"/>
    <property type="evidence" value="ECO:0007669"/>
    <property type="project" value="UniProtKB-ARBA"/>
</dbReference>
<dbReference type="GO" id="GO:0019843">
    <property type="term" value="F:rRNA binding"/>
    <property type="evidence" value="ECO:0007669"/>
    <property type="project" value="UniProtKB-KW"/>
</dbReference>
<feature type="binding site" evidence="15">
    <location>
        <position position="125"/>
    </location>
    <ligand>
        <name>Mg(2+)</name>
        <dbReference type="ChEBI" id="CHEBI:18420"/>
    </ligand>
</feature>
<dbReference type="InterPro" id="IPR014720">
    <property type="entry name" value="dsRBD_dom"/>
</dbReference>
<evidence type="ECO:0000256" key="15">
    <source>
        <dbReference type="HAMAP-Rule" id="MF_00104"/>
    </source>
</evidence>
<comment type="cofactor">
    <cofactor evidence="15">
        <name>Mg(2+)</name>
        <dbReference type="ChEBI" id="CHEBI:18420"/>
    </cofactor>
</comment>
<dbReference type="HAMAP" id="MF_00104">
    <property type="entry name" value="RNase_III"/>
    <property type="match status" value="1"/>
</dbReference>
<dbReference type="RefSeq" id="WP_132548736.1">
    <property type="nucleotide sequence ID" value="NZ_SMAA01000006.1"/>
</dbReference>
<comment type="caution">
    <text evidence="18">The sequence shown here is derived from an EMBL/GenBank/DDBJ whole genome shotgun (WGS) entry which is preliminary data.</text>
</comment>
<dbReference type="CDD" id="cd10845">
    <property type="entry name" value="DSRM_RNAse_III_family"/>
    <property type="match status" value="1"/>
</dbReference>
<dbReference type="Gene3D" id="1.10.1520.10">
    <property type="entry name" value="Ribonuclease III domain"/>
    <property type="match status" value="1"/>
</dbReference>
<keyword evidence="19" id="KW-1185">Reference proteome</keyword>
<keyword evidence="8 15" id="KW-0819">tRNA processing</keyword>
<feature type="domain" description="DRBM" evidence="16">
    <location>
        <begin position="166"/>
        <end position="234"/>
    </location>
</feature>
<evidence type="ECO:0000256" key="4">
    <source>
        <dbReference type="ARBA" id="ARBA00011738"/>
    </source>
</evidence>
<dbReference type="Gene3D" id="3.30.160.20">
    <property type="match status" value="1"/>
</dbReference>
<dbReference type="PROSITE" id="PS00517">
    <property type="entry name" value="RNASE_3_1"/>
    <property type="match status" value="1"/>
</dbReference>
<comment type="function">
    <text evidence="15">Digests double-stranded RNA. Involved in the processing of primary rRNA transcript to yield the immediate precursors to the large and small rRNAs (23S and 16S). Processes some mRNAs, and tRNAs when they are encoded in the rRNA operon. Processes pre-crRNA and tracrRNA of type II CRISPR loci if present in the organism.</text>
</comment>
<comment type="similarity">
    <text evidence="3">Belongs to the ribonuclease III family.</text>
</comment>
<evidence type="ECO:0000256" key="6">
    <source>
        <dbReference type="ARBA" id="ARBA00022552"/>
    </source>
</evidence>
<dbReference type="FunFam" id="3.30.160.20:FF:000003">
    <property type="entry name" value="Ribonuclease 3"/>
    <property type="match status" value="1"/>
</dbReference>
<dbReference type="GO" id="GO:0008033">
    <property type="term" value="P:tRNA processing"/>
    <property type="evidence" value="ECO:0007669"/>
    <property type="project" value="UniProtKB-KW"/>
</dbReference>
<sequence length="235" mass="25544">MSISKERKENLLLLSSCLGVVFKDLALLDTALTHTSYANEAKNGIIHNERLEFLGDAVLELACSTYLFNRFPQMPEGEMTKARASVVCETTLADLSAQLGVGKYLLLGKGERLTGGSKRPSILADTFEAVIGAIYLDQGWQTANKYILAKLHSALVAVEQGYNLKDYKTILQELVQSQGTCIEYKLINETGPDHAKCFCFAAVVNGERKGSGSGSSKKEAEQHAAFEALKGYGVL</sequence>
<dbReference type="AlphaFoldDB" id="A0A4R3K9U2"/>
<evidence type="ECO:0000256" key="14">
    <source>
        <dbReference type="ARBA" id="ARBA00022884"/>
    </source>
</evidence>
<dbReference type="GO" id="GO:0046872">
    <property type="term" value="F:metal ion binding"/>
    <property type="evidence" value="ECO:0007669"/>
    <property type="project" value="UniProtKB-KW"/>
</dbReference>
<evidence type="ECO:0000256" key="9">
    <source>
        <dbReference type="ARBA" id="ARBA00022722"/>
    </source>
</evidence>
<evidence type="ECO:0000256" key="12">
    <source>
        <dbReference type="ARBA" id="ARBA00022801"/>
    </source>
</evidence>
<dbReference type="EC" id="3.1.26.3" evidence="15"/>
<dbReference type="GO" id="GO:0006397">
    <property type="term" value="P:mRNA processing"/>
    <property type="evidence" value="ECO:0007669"/>
    <property type="project" value="UniProtKB-UniRule"/>
</dbReference>
<dbReference type="EMBL" id="SMAA01000006">
    <property type="protein sequence ID" value="TCS79675.1"/>
    <property type="molecule type" value="Genomic_DNA"/>
</dbReference>
<evidence type="ECO:0000256" key="7">
    <source>
        <dbReference type="ARBA" id="ARBA00022664"/>
    </source>
</evidence>
<evidence type="ECO:0000256" key="2">
    <source>
        <dbReference type="ARBA" id="ARBA00004496"/>
    </source>
</evidence>
<proteinExistence type="inferred from homology"/>
<keyword evidence="12 15" id="KW-0378">Hydrolase</keyword>
<dbReference type="PROSITE" id="PS50137">
    <property type="entry name" value="DS_RBD"/>
    <property type="match status" value="1"/>
</dbReference>
<dbReference type="OrthoDB" id="9805026at2"/>
<dbReference type="Proteomes" id="UP000295188">
    <property type="component" value="Unassembled WGS sequence"/>
</dbReference>
<dbReference type="PROSITE" id="PS50142">
    <property type="entry name" value="RNASE_3_2"/>
    <property type="match status" value="1"/>
</dbReference>
<organism evidence="18 19">
    <name type="scientific">Pectinatus cerevisiiphilus</name>
    <dbReference type="NCBI Taxonomy" id="86956"/>
    <lineage>
        <taxon>Bacteria</taxon>
        <taxon>Bacillati</taxon>
        <taxon>Bacillota</taxon>
        <taxon>Negativicutes</taxon>
        <taxon>Selenomonadales</taxon>
        <taxon>Selenomonadaceae</taxon>
        <taxon>Pectinatus</taxon>
    </lineage>
</organism>
<keyword evidence="10 15" id="KW-0479">Metal-binding</keyword>
<comment type="subcellular location">
    <subcellularLocation>
        <location evidence="2 15">Cytoplasm</location>
    </subcellularLocation>
</comment>
<feature type="active site" evidence="15">
    <location>
        <position position="56"/>
    </location>
</feature>
<dbReference type="Pfam" id="PF00035">
    <property type="entry name" value="dsrm"/>
    <property type="match status" value="1"/>
</dbReference>
<dbReference type="PANTHER" id="PTHR11207">
    <property type="entry name" value="RIBONUCLEASE III"/>
    <property type="match status" value="1"/>
</dbReference>
<keyword evidence="9 15" id="KW-0540">Nuclease</keyword>
<dbReference type="SUPFAM" id="SSF69065">
    <property type="entry name" value="RNase III domain-like"/>
    <property type="match status" value="1"/>
</dbReference>
<evidence type="ECO:0000256" key="1">
    <source>
        <dbReference type="ARBA" id="ARBA00000109"/>
    </source>
</evidence>
<keyword evidence="13 15" id="KW-0460">Magnesium</keyword>
<reference evidence="18 19" key="1">
    <citation type="submission" date="2019-03" db="EMBL/GenBank/DDBJ databases">
        <title>Genomic Encyclopedia of Type Strains, Phase IV (KMG-IV): sequencing the most valuable type-strain genomes for metagenomic binning, comparative biology and taxonomic classification.</title>
        <authorList>
            <person name="Goeker M."/>
        </authorList>
    </citation>
    <scope>NUCLEOTIDE SEQUENCE [LARGE SCALE GENOMIC DNA]</scope>
    <source>
        <strain evidence="18 19">DSM 20467</strain>
    </source>
</reference>
<dbReference type="NCBIfam" id="TIGR02191">
    <property type="entry name" value="RNaseIII"/>
    <property type="match status" value="1"/>
</dbReference>
<evidence type="ECO:0000256" key="11">
    <source>
        <dbReference type="ARBA" id="ARBA00022759"/>
    </source>
</evidence>
<dbReference type="GO" id="GO:0006364">
    <property type="term" value="P:rRNA processing"/>
    <property type="evidence" value="ECO:0007669"/>
    <property type="project" value="UniProtKB-UniRule"/>
</dbReference>
<dbReference type="GO" id="GO:0005737">
    <property type="term" value="C:cytoplasm"/>
    <property type="evidence" value="ECO:0007669"/>
    <property type="project" value="UniProtKB-SubCell"/>
</dbReference>
<feature type="active site" evidence="15">
    <location>
        <position position="128"/>
    </location>
</feature>
<name>A0A4R3K9U2_9FIRM</name>
<evidence type="ECO:0000256" key="5">
    <source>
        <dbReference type="ARBA" id="ARBA00022490"/>
    </source>
</evidence>
<evidence type="ECO:0000256" key="13">
    <source>
        <dbReference type="ARBA" id="ARBA00022842"/>
    </source>
</evidence>
<dbReference type="GO" id="GO:0010468">
    <property type="term" value="P:regulation of gene expression"/>
    <property type="evidence" value="ECO:0007669"/>
    <property type="project" value="TreeGrafter"/>
</dbReference>
<dbReference type="InterPro" id="IPR036389">
    <property type="entry name" value="RNase_III_sf"/>
</dbReference>
<keyword evidence="6 15" id="KW-0698">rRNA processing</keyword>
<feature type="binding site" evidence="15">
    <location>
        <position position="52"/>
    </location>
    <ligand>
        <name>Mg(2+)</name>
        <dbReference type="ChEBI" id="CHEBI:18420"/>
    </ligand>
</feature>
<evidence type="ECO:0000256" key="10">
    <source>
        <dbReference type="ARBA" id="ARBA00022723"/>
    </source>
</evidence>
<dbReference type="FunFam" id="1.10.1520.10:FF:000001">
    <property type="entry name" value="Ribonuclease 3"/>
    <property type="match status" value="1"/>
</dbReference>
<dbReference type="PANTHER" id="PTHR11207:SF0">
    <property type="entry name" value="RIBONUCLEASE 3"/>
    <property type="match status" value="1"/>
</dbReference>
<evidence type="ECO:0000313" key="18">
    <source>
        <dbReference type="EMBL" id="TCS79675.1"/>
    </source>
</evidence>
<protein>
    <recommendedName>
        <fullName evidence="15">Ribonuclease 3</fullName>
        <ecNumber evidence="15">3.1.26.3</ecNumber>
    </recommendedName>
    <alternativeName>
        <fullName evidence="15">Ribonuclease III</fullName>
        <shortName evidence="15">RNase III</shortName>
    </alternativeName>
</protein>
<gene>
    <name evidence="15" type="primary">rnc</name>
    <name evidence="18" type="ORF">EDC37_10691</name>
</gene>
<dbReference type="GO" id="GO:0003725">
    <property type="term" value="F:double-stranded RNA binding"/>
    <property type="evidence" value="ECO:0007669"/>
    <property type="project" value="TreeGrafter"/>
</dbReference>
<evidence type="ECO:0000259" key="17">
    <source>
        <dbReference type="PROSITE" id="PS50142"/>
    </source>
</evidence>
<feature type="domain" description="RNase III" evidence="17">
    <location>
        <begin position="11"/>
        <end position="139"/>
    </location>
</feature>
<dbReference type="Pfam" id="PF14622">
    <property type="entry name" value="Ribonucleas_3_3"/>
    <property type="match status" value="1"/>
</dbReference>
<keyword evidence="14 15" id="KW-0694">RNA-binding</keyword>
<dbReference type="SMART" id="SM00358">
    <property type="entry name" value="DSRM"/>
    <property type="match status" value="1"/>
</dbReference>
<accession>A0A4R3K9U2</accession>
<dbReference type="InterPro" id="IPR000999">
    <property type="entry name" value="RNase_III_dom"/>
</dbReference>
<dbReference type="InterPro" id="IPR011907">
    <property type="entry name" value="RNase_III"/>
</dbReference>
<comment type="subunit">
    <text evidence="4 15">Homodimer.</text>
</comment>
<keyword evidence="7 15" id="KW-0507">mRNA processing</keyword>
<evidence type="ECO:0000256" key="8">
    <source>
        <dbReference type="ARBA" id="ARBA00022694"/>
    </source>
</evidence>
<comment type="catalytic activity">
    <reaction evidence="1 15">
        <text>Endonucleolytic cleavage to 5'-phosphomonoester.</text>
        <dbReference type="EC" id="3.1.26.3"/>
    </reaction>
</comment>
<keyword evidence="5 15" id="KW-0963">Cytoplasm</keyword>
<keyword evidence="15" id="KW-0699">rRNA-binding</keyword>
<dbReference type="CDD" id="cd00593">
    <property type="entry name" value="RIBOc"/>
    <property type="match status" value="1"/>
</dbReference>
<dbReference type="SMART" id="SM00535">
    <property type="entry name" value="RIBOc"/>
    <property type="match status" value="1"/>
</dbReference>
<evidence type="ECO:0000256" key="3">
    <source>
        <dbReference type="ARBA" id="ARBA00010183"/>
    </source>
</evidence>
<evidence type="ECO:0000313" key="19">
    <source>
        <dbReference type="Proteomes" id="UP000295188"/>
    </source>
</evidence>
<dbReference type="SUPFAM" id="SSF54768">
    <property type="entry name" value="dsRNA-binding domain-like"/>
    <property type="match status" value="1"/>
</dbReference>
<evidence type="ECO:0000259" key="16">
    <source>
        <dbReference type="PROSITE" id="PS50137"/>
    </source>
</evidence>
<feature type="binding site" evidence="15">
    <location>
        <position position="128"/>
    </location>
    <ligand>
        <name>Mg(2+)</name>
        <dbReference type="ChEBI" id="CHEBI:18420"/>
    </ligand>
</feature>